<dbReference type="SUPFAM" id="SSF46785">
    <property type="entry name" value="Winged helix' DNA-binding domain"/>
    <property type="match status" value="1"/>
</dbReference>
<dbReference type="RefSeq" id="WP_257891069.1">
    <property type="nucleotide sequence ID" value="NZ_JAIMBW010000001.1"/>
</dbReference>
<keyword evidence="3" id="KW-0804">Transcription</keyword>
<gene>
    <name evidence="5" type="ORF">KUL25_00210</name>
    <name evidence="6" type="ORF">KUL25_00215</name>
</gene>
<accession>A0A975TVE2</accession>
<dbReference type="InterPro" id="IPR011711">
    <property type="entry name" value="GntR_C"/>
</dbReference>
<dbReference type="AlphaFoldDB" id="A0A975TVE2"/>
<dbReference type="GO" id="GO:0003700">
    <property type="term" value="F:DNA-binding transcription factor activity"/>
    <property type="evidence" value="ECO:0007669"/>
    <property type="project" value="InterPro"/>
</dbReference>
<dbReference type="InterPro" id="IPR008920">
    <property type="entry name" value="TF_FadR/GntR_C"/>
</dbReference>
<dbReference type="InterPro" id="IPR036390">
    <property type="entry name" value="WH_DNA-bd_sf"/>
</dbReference>
<dbReference type="SMART" id="SM00895">
    <property type="entry name" value="FCD"/>
    <property type="match status" value="1"/>
</dbReference>
<reference evidence="6 7" key="1">
    <citation type="submission" date="2021-07" db="EMBL/GenBank/DDBJ databases">
        <title>Karlodiniumbacter phycospheric gen. nov., sp. nov., a phycosphere bacterium isolated from karlodinium veneficum.</title>
        <authorList>
            <person name="Peng Y."/>
            <person name="Jiang L."/>
            <person name="Lee J."/>
        </authorList>
    </citation>
    <scope>NUCLEOTIDE SEQUENCE</scope>
    <source>
        <strain evidence="6 7">N5</strain>
    </source>
</reference>
<keyword evidence="1" id="KW-0805">Transcription regulation</keyword>
<dbReference type="InterPro" id="IPR000524">
    <property type="entry name" value="Tscrpt_reg_HTH_GntR"/>
</dbReference>
<sequence>MSKTSGPPNLSERAYDKIRRDILNCILVPDERLQIDAVSKRYDIGAVPIREALNRLSSEGLVERRSHRGFCVAAISLADMTELVQTRIWLETLALRQSIENMDEALEEALVLSYHRLARTQRLMKEDVDAKASEKRERLHKAFHMLLLDNCGSSLLLGFCSQLMDQSVRYRNLSMNTAPSRLRREGAAAEHKSILDAVLDQDADLACKLLEDHYRITLEGLEKQALPAM</sequence>
<dbReference type="EMBL" id="JAIMBW010000001">
    <property type="protein sequence ID" value="MBY4891182.1"/>
    <property type="molecule type" value="Genomic_DNA"/>
</dbReference>
<dbReference type="Proteomes" id="UP000693972">
    <property type="component" value="Unassembled WGS sequence"/>
</dbReference>
<protein>
    <submittedName>
        <fullName evidence="6">GntR family transcriptional regulator</fullName>
    </submittedName>
</protein>
<dbReference type="Pfam" id="PF00392">
    <property type="entry name" value="GntR"/>
    <property type="match status" value="1"/>
</dbReference>
<dbReference type="PROSITE" id="PS50949">
    <property type="entry name" value="HTH_GNTR"/>
    <property type="match status" value="1"/>
</dbReference>
<dbReference type="EMBL" id="CP078073">
    <property type="protein sequence ID" value="QXL87985.1"/>
    <property type="molecule type" value="Genomic_DNA"/>
</dbReference>
<keyword evidence="7" id="KW-1185">Reference proteome</keyword>
<evidence type="ECO:0000256" key="3">
    <source>
        <dbReference type="ARBA" id="ARBA00023163"/>
    </source>
</evidence>
<evidence type="ECO:0000256" key="1">
    <source>
        <dbReference type="ARBA" id="ARBA00023015"/>
    </source>
</evidence>
<dbReference type="Pfam" id="PF07729">
    <property type="entry name" value="FCD"/>
    <property type="match status" value="1"/>
</dbReference>
<dbReference type="CDD" id="cd07377">
    <property type="entry name" value="WHTH_GntR"/>
    <property type="match status" value="1"/>
</dbReference>
<organism evidence="6">
    <name type="scientific">Gymnodinialimonas phycosphaerae</name>
    <dbReference type="NCBI Taxonomy" id="2841589"/>
    <lineage>
        <taxon>Bacteria</taxon>
        <taxon>Pseudomonadati</taxon>
        <taxon>Pseudomonadota</taxon>
        <taxon>Alphaproteobacteria</taxon>
        <taxon>Rhodobacterales</taxon>
        <taxon>Paracoccaceae</taxon>
        <taxon>Gymnodinialimonas</taxon>
    </lineage>
</organism>
<name>A0A975TVE2_9RHOB</name>
<evidence type="ECO:0000313" key="6">
    <source>
        <dbReference type="EMBL" id="QXL87985.1"/>
    </source>
</evidence>
<dbReference type="SUPFAM" id="SSF48008">
    <property type="entry name" value="GntR ligand-binding domain-like"/>
    <property type="match status" value="1"/>
</dbReference>
<dbReference type="InterPro" id="IPR036388">
    <property type="entry name" value="WH-like_DNA-bd_sf"/>
</dbReference>
<keyword evidence="2" id="KW-0238">DNA-binding</keyword>
<proteinExistence type="predicted"/>
<feature type="domain" description="HTH gntR-type" evidence="4">
    <location>
        <begin position="8"/>
        <end position="75"/>
    </location>
</feature>
<dbReference type="Gene3D" id="1.10.10.10">
    <property type="entry name" value="Winged helix-like DNA-binding domain superfamily/Winged helix DNA-binding domain"/>
    <property type="match status" value="1"/>
</dbReference>
<dbReference type="GO" id="GO:0003677">
    <property type="term" value="F:DNA binding"/>
    <property type="evidence" value="ECO:0007669"/>
    <property type="project" value="UniProtKB-KW"/>
</dbReference>
<evidence type="ECO:0000259" key="4">
    <source>
        <dbReference type="PROSITE" id="PS50949"/>
    </source>
</evidence>
<evidence type="ECO:0000256" key="2">
    <source>
        <dbReference type="ARBA" id="ARBA00023125"/>
    </source>
</evidence>
<dbReference type="PANTHER" id="PTHR43537:SF20">
    <property type="entry name" value="HTH-TYPE TRANSCRIPTIONAL REPRESSOR GLAR"/>
    <property type="match status" value="1"/>
</dbReference>
<evidence type="ECO:0000313" key="7">
    <source>
        <dbReference type="Proteomes" id="UP000693972"/>
    </source>
</evidence>
<evidence type="ECO:0000313" key="5">
    <source>
        <dbReference type="EMBL" id="MBY4891182.1"/>
    </source>
</evidence>
<dbReference type="PANTHER" id="PTHR43537">
    <property type="entry name" value="TRANSCRIPTIONAL REGULATOR, GNTR FAMILY"/>
    <property type="match status" value="1"/>
</dbReference>
<dbReference type="Gene3D" id="1.20.120.530">
    <property type="entry name" value="GntR ligand-binding domain-like"/>
    <property type="match status" value="1"/>
</dbReference>
<dbReference type="SMART" id="SM00345">
    <property type="entry name" value="HTH_GNTR"/>
    <property type="match status" value="1"/>
</dbReference>